<sequence length="133" mass="15526">MSGRKEDSSVILFINLAKARQCIWNYSLTAYRCDEHCMEENCIKNQRYRKNCRERWKNIRTAYVRSLKPPKSGASQNSKKSYYLAEHLAFLRPYLKGGETVRKSYTVQDTAVEESYANQNEGSETIIEVKILD</sequence>
<feature type="domain" description="MADF" evidence="1">
    <location>
        <begin position="12"/>
        <end position="96"/>
    </location>
</feature>
<dbReference type="SMART" id="SM00595">
    <property type="entry name" value="MADF"/>
    <property type="match status" value="1"/>
</dbReference>
<protein>
    <recommendedName>
        <fullName evidence="1">MADF domain-containing protein</fullName>
    </recommendedName>
</protein>
<comment type="caution">
    <text evidence="2">The sequence shown here is derived from an EMBL/GenBank/DDBJ whole genome shotgun (WGS) entry which is preliminary data.</text>
</comment>
<dbReference type="AlphaFoldDB" id="A0A9P0DSL0"/>
<dbReference type="PROSITE" id="PS51029">
    <property type="entry name" value="MADF"/>
    <property type="match status" value="1"/>
</dbReference>
<reference evidence="2" key="1">
    <citation type="submission" date="2022-01" db="EMBL/GenBank/DDBJ databases">
        <authorList>
            <person name="King R."/>
        </authorList>
    </citation>
    <scope>NUCLEOTIDE SEQUENCE</scope>
</reference>
<dbReference type="GO" id="GO:0006357">
    <property type="term" value="P:regulation of transcription by RNA polymerase II"/>
    <property type="evidence" value="ECO:0007669"/>
    <property type="project" value="TreeGrafter"/>
</dbReference>
<dbReference type="InterPro" id="IPR039353">
    <property type="entry name" value="TF_Adf1"/>
</dbReference>
<keyword evidence="3" id="KW-1185">Reference proteome</keyword>
<dbReference type="PANTHER" id="PTHR12243:SF60">
    <property type="entry name" value="SI:CH211-15D5.12-RELATED"/>
    <property type="match status" value="1"/>
</dbReference>
<dbReference type="InterPro" id="IPR006578">
    <property type="entry name" value="MADF-dom"/>
</dbReference>
<evidence type="ECO:0000313" key="2">
    <source>
        <dbReference type="EMBL" id="CAH1223168.1"/>
    </source>
</evidence>
<dbReference type="Proteomes" id="UP001153709">
    <property type="component" value="Unassembled WGS sequence"/>
</dbReference>
<dbReference type="Pfam" id="PF10545">
    <property type="entry name" value="MADF_DNA_bdg"/>
    <property type="match status" value="1"/>
</dbReference>
<dbReference type="GO" id="GO:0005634">
    <property type="term" value="C:nucleus"/>
    <property type="evidence" value="ECO:0007669"/>
    <property type="project" value="TreeGrafter"/>
</dbReference>
<proteinExistence type="predicted"/>
<evidence type="ECO:0000313" key="3">
    <source>
        <dbReference type="Proteomes" id="UP001153709"/>
    </source>
</evidence>
<name>A0A9P0DSL0_DIABA</name>
<gene>
    <name evidence="2" type="ORF">DIABBA_LOCUS26</name>
</gene>
<dbReference type="GO" id="GO:0005667">
    <property type="term" value="C:transcription regulator complex"/>
    <property type="evidence" value="ECO:0007669"/>
    <property type="project" value="TreeGrafter"/>
</dbReference>
<organism evidence="2 3">
    <name type="scientific">Diabrotica balteata</name>
    <name type="common">Banded cucumber beetle</name>
    <dbReference type="NCBI Taxonomy" id="107213"/>
    <lineage>
        <taxon>Eukaryota</taxon>
        <taxon>Metazoa</taxon>
        <taxon>Ecdysozoa</taxon>
        <taxon>Arthropoda</taxon>
        <taxon>Hexapoda</taxon>
        <taxon>Insecta</taxon>
        <taxon>Pterygota</taxon>
        <taxon>Neoptera</taxon>
        <taxon>Endopterygota</taxon>
        <taxon>Coleoptera</taxon>
        <taxon>Polyphaga</taxon>
        <taxon>Cucujiformia</taxon>
        <taxon>Chrysomeloidea</taxon>
        <taxon>Chrysomelidae</taxon>
        <taxon>Galerucinae</taxon>
        <taxon>Diabroticina</taxon>
        <taxon>Diabroticites</taxon>
        <taxon>Diabrotica</taxon>
    </lineage>
</organism>
<evidence type="ECO:0000259" key="1">
    <source>
        <dbReference type="PROSITE" id="PS51029"/>
    </source>
</evidence>
<accession>A0A9P0DSL0</accession>
<dbReference type="EMBL" id="CAKJVB030000001">
    <property type="protein sequence ID" value="CAH1223168.1"/>
    <property type="molecule type" value="Genomic_DNA"/>
</dbReference>
<dbReference type="PANTHER" id="PTHR12243">
    <property type="entry name" value="MADF DOMAIN TRANSCRIPTION FACTOR"/>
    <property type="match status" value="1"/>
</dbReference>
<dbReference type="OrthoDB" id="6147983at2759"/>